<gene>
    <name evidence="4" type="ORF">ISF26_08115</name>
</gene>
<dbReference type="Gene3D" id="2.40.420.20">
    <property type="match status" value="1"/>
</dbReference>
<evidence type="ECO:0000313" key="5">
    <source>
        <dbReference type="Proteomes" id="UP001054846"/>
    </source>
</evidence>
<evidence type="ECO:0000256" key="3">
    <source>
        <dbReference type="SAM" id="Phobius"/>
    </source>
</evidence>
<sequence>MDIPRATKAHNRYLRLLLYSGVAVGGLALVSFAVSNLQPALPGVDRATVLVDTVKRGTMLRQVRGLGTLISEQVHWIASTTEGRVERILVKPGAIVKPDTVLLELSNPILEQSTADLRLQLQGAEAELTNLGVELESQLLTQKAALAAVESEYSQAKIQNDVDQDLTRQDLLPKLTARLSQVRAAELGTRSKLEQQRVAIATRAAAARLAVQRSKIDQLRSRLQLQQSQLQALRVRAGTSGVLQLLPPEVGQQLTTGTNLARIADPKQLKAELKIAEAQAKDVQIGQPASVDTHNGLIPGRVTRIDPAVQNGTVTVDLALSGPLPAGARLDLSVDGVIELERLEDVLYIGRPASGQDRSTVGLFKMIRGTDDAQRVQVRLGRSSVNTAEVLEGLQVGDQVILSDMSAQEKAERIRLQ</sequence>
<keyword evidence="3" id="KW-1133">Transmembrane helix</keyword>
<dbReference type="EMBL" id="CP063845">
    <property type="protein sequence ID" value="UFP96159.1"/>
    <property type="molecule type" value="Genomic_DNA"/>
</dbReference>
<evidence type="ECO:0000256" key="2">
    <source>
        <dbReference type="SAM" id="Coils"/>
    </source>
</evidence>
<feature type="transmembrane region" description="Helical" evidence="3">
    <location>
        <begin position="12"/>
        <end position="34"/>
    </location>
</feature>
<keyword evidence="2" id="KW-0175">Coiled coil</keyword>
<keyword evidence="3" id="KW-0812">Transmembrane</keyword>
<dbReference type="PANTHER" id="PTHR30097">
    <property type="entry name" value="CATION EFFLUX SYSTEM PROTEIN CUSB"/>
    <property type="match status" value="1"/>
</dbReference>
<dbReference type="Proteomes" id="UP001054846">
    <property type="component" value="Chromosome"/>
</dbReference>
<dbReference type="Gene3D" id="2.40.30.170">
    <property type="match status" value="1"/>
</dbReference>
<dbReference type="RefSeq" id="WP_230843404.1">
    <property type="nucleotide sequence ID" value="NZ_CP063845.1"/>
</dbReference>
<accession>A0ABY3PR87</accession>
<evidence type="ECO:0000256" key="1">
    <source>
        <dbReference type="ARBA" id="ARBA00022448"/>
    </source>
</evidence>
<keyword evidence="1" id="KW-0813">Transport</keyword>
<reference evidence="4 5" key="1">
    <citation type="journal article" date="2021" name="Genome Biol. Evol.">
        <title>Complete Genome Sequencing of a Novel Gloeobacter Species from a Waterfall Cave in Mexico.</title>
        <authorList>
            <person name="Saw J.H."/>
            <person name="Cardona T."/>
            <person name="Montejano G."/>
        </authorList>
    </citation>
    <scope>NUCLEOTIDE SEQUENCE [LARGE SCALE GENOMIC DNA]</scope>
    <source>
        <strain evidence="4">MG652769</strain>
    </source>
</reference>
<evidence type="ECO:0000313" key="4">
    <source>
        <dbReference type="EMBL" id="UFP96159.1"/>
    </source>
</evidence>
<dbReference type="PANTHER" id="PTHR30097:SF4">
    <property type="entry name" value="SLR6042 PROTEIN"/>
    <property type="match status" value="1"/>
</dbReference>
<dbReference type="InterPro" id="IPR051909">
    <property type="entry name" value="MFP_Cation_Efflux"/>
</dbReference>
<protein>
    <submittedName>
        <fullName evidence="4">HlyD family efflux transporter periplasmic adaptor subunit</fullName>
    </submittedName>
</protein>
<keyword evidence="3" id="KW-0472">Membrane</keyword>
<organism evidence="4 5">
    <name type="scientific">Gloeobacter morelensis MG652769</name>
    <dbReference type="NCBI Taxonomy" id="2781736"/>
    <lineage>
        <taxon>Bacteria</taxon>
        <taxon>Bacillati</taxon>
        <taxon>Cyanobacteriota</taxon>
        <taxon>Cyanophyceae</taxon>
        <taxon>Gloeobacterales</taxon>
        <taxon>Gloeobacteraceae</taxon>
        <taxon>Gloeobacter</taxon>
        <taxon>Gloeobacter morelensis</taxon>
    </lineage>
</organism>
<feature type="coiled-coil region" evidence="2">
    <location>
        <begin position="209"/>
        <end position="236"/>
    </location>
</feature>
<keyword evidence="5" id="KW-1185">Reference proteome</keyword>
<name>A0ABY3PR87_9CYAN</name>
<proteinExistence type="predicted"/>